<dbReference type="AlphaFoldDB" id="A0A225E4V6"/>
<comment type="caution">
    <text evidence="1">The sequence shown here is derived from an EMBL/GenBank/DDBJ whole genome shotgun (WGS) entry which is preliminary data.</text>
</comment>
<evidence type="ECO:0000313" key="1">
    <source>
        <dbReference type="EMBL" id="OWK46794.1"/>
    </source>
</evidence>
<keyword evidence="2" id="KW-1185">Reference proteome</keyword>
<dbReference type="Proteomes" id="UP000214646">
    <property type="component" value="Unassembled WGS sequence"/>
</dbReference>
<accession>A0A225E4V6</accession>
<reference evidence="2" key="1">
    <citation type="submission" date="2017-06" db="EMBL/GenBank/DDBJ databases">
        <title>Genome analysis of Fimbriiglobus ruber SP5, the first member of the order Planctomycetales with confirmed chitinolytic capability.</title>
        <authorList>
            <person name="Ravin N.V."/>
            <person name="Rakitin A.L."/>
            <person name="Ivanova A.A."/>
            <person name="Beletsky A.V."/>
            <person name="Kulichevskaya I.S."/>
            <person name="Mardanov A.V."/>
            <person name="Dedysh S.N."/>
        </authorList>
    </citation>
    <scope>NUCLEOTIDE SEQUENCE [LARGE SCALE GENOMIC DNA]</scope>
    <source>
        <strain evidence="2">SP5</strain>
    </source>
</reference>
<dbReference type="EMBL" id="NIDE01000001">
    <property type="protein sequence ID" value="OWK46794.1"/>
    <property type="molecule type" value="Genomic_DNA"/>
</dbReference>
<proteinExistence type="predicted"/>
<organism evidence="1 2">
    <name type="scientific">Fimbriiglobus ruber</name>
    <dbReference type="NCBI Taxonomy" id="1908690"/>
    <lineage>
        <taxon>Bacteria</taxon>
        <taxon>Pseudomonadati</taxon>
        <taxon>Planctomycetota</taxon>
        <taxon>Planctomycetia</taxon>
        <taxon>Gemmatales</taxon>
        <taxon>Gemmataceae</taxon>
        <taxon>Fimbriiglobus</taxon>
    </lineage>
</organism>
<gene>
    <name evidence="1" type="ORF">FRUB_00493</name>
</gene>
<evidence type="ECO:0000313" key="2">
    <source>
        <dbReference type="Proteomes" id="UP000214646"/>
    </source>
</evidence>
<name>A0A225E4V6_9BACT</name>
<sequence>MAGNLSNADSLPATVRAALLFLSSSRSLPAAAVVRSECAHR</sequence>
<protein>
    <submittedName>
        <fullName evidence="1">Uncharacterized protein</fullName>
    </submittedName>
</protein>